<dbReference type="RefSeq" id="WP_143418538.1">
    <property type="nucleotide sequence ID" value="NZ_VJXR01000028.1"/>
</dbReference>
<name>A0A552WRC8_9MICO</name>
<organism evidence="5 6">
    <name type="scientific">Georgenia yuyongxinii</name>
    <dbReference type="NCBI Taxonomy" id="2589797"/>
    <lineage>
        <taxon>Bacteria</taxon>
        <taxon>Bacillati</taxon>
        <taxon>Actinomycetota</taxon>
        <taxon>Actinomycetes</taxon>
        <taxon>Micrococcales</taxon>
        <taxon>Bogoriellaceae</taxon>
        <taxon>Georgenia</taxon>
    </lineage>
</organism>
<comment type="caution">
    <text evidence="5">The sequence shown here is derived from an EMBL/GenBank/DDBJ whole genome shotgun (WGS) entry which is preliminary data.</text>
</comment>
<dbReference type="Gene3D" id="1.10.10.10">
    <property type="entry name" value="Winged helix-like DNA-binding domain superfamily/Winged helix DNA-binding domain"/>
    <property type="match status" value="1"/>
</dbReference>
<evidence type="ECO:0000313" key="5">
    <source>
        <dbReference type="EMBL" id="TRW45169.1"/>
    </source>
</evidence>
<feature type="domain" description="HTH gntR-type" evidence="4">
    <location>
        <begin position="6"/>
        <end position="74"/>
    </location>
</feature>
<evidence type="ECO:0000256" key="3">
    <source>
        <dbReference type="ARBA" id="ARBA00023163"/>
    </source>
</evidence>
<dbReference type="PANTHER" id="PTHR38445:SF10">
    <property type="entry name" value="GNTR-FAMILY TRANSCRIPTIONAL REGULATOR"/>
    <property type="match status" value="1"/>
</dbReference>
<dbReference type="AlphaFoldDB" id="A0A552WRC8"/>
<dbReference type="SMART" id="SM00345">
    <property type="entry name" value="HTH_GNTR"/>
    <property type="match status" value="1"/>
</dbReference>
<dbReference type="Proteomes" id="UP000318693">
    <property type="component" value="Unassembled WGS sequence"/>
</dbReference>
<sequence>MFEGREPIYVQIARRIRAEILAGTLPEEGQVMSTTQYATTFRINPATAAKAFAELVDEGLLYKRRGVGMFVATGARERLLGQHRHTYFTDVLDPALAQADLLGIGVEELIEHITRNHPRGTAR</sequence>
<gene>
    <name evidence="5" type="ORF">FJ693_10765</name>
</gene>
<reference evidence="5 6" key="1">
    <citation type="submission" date="2019-07" db="EMBL/GenBank/DDBJ databases">
        <title>Georgenia wutianyii sp. nov. and Georgenia *** sp. nov. isolated from plateau pika (Ochotona curzoniae) in the Qinghai-Tibet plateau of China.</title>
        <authorList>
            <person name="Tian Z."/>
        </authorList>
    </citation>
    <scope>NUCLEOTIDE SEQUENCE [LARGE SCALE GENOMIC DNA]</scope>
    <source>
        <strain evidence="5 6">Z446</strain>
    </source>
</reference>
<accession>A0A552WRC8</accession>
<dbReference type="SUPFAM" id="SSF46785">
    <property type="entry name" value="Winged helix' DNA-binding domain"/>
    <property type="match status" value="1"/>
</dbReference>
<dbReference type="CDD" id="cd07377">
    <property type="entry name" value="WHTH_GntR"/>
    <property type="match status" value="1"/>
</dbReference>
<evidence type="ECO:0000313" key="6">
    <source>
        <dbReference type="Proteomes" id="UP000318693"/>
    </source>
</evidence>
<protein>
    <submittedName>
        <fullName evidence="5">GntR family transcriptional regulator</fullName>
    </submittedName>
</protein>
<dbReference type="InterPro" id="IPR036388">
    <property type="entry name" value="WH-like_DNA-bd_sf"/>
</dbReference>
<dbReference type="InterPro" id="IPR036390">
    <property type="entry name" value="WH_DNA-bd_sf"/>
</dbReference>
<keyword evidence="1" id="KW-0805">Transcription regulation</keyword>
<dbReference type="EMBL" id="VJXR01000028">
    <property type="protein sequence ID" value="TRW45169.1"/>
    <property type="molecule type" value="Genomic_DNA"/>
</dbReference>
<evidence type="ECO:0000256" key="2">
    <source>
        <dbReference type="ARBA" id="ARBA00023125"/>
    </source>
</evidence>
<dbReference type="PROSITE" id="PS50949">
    <property type="entry name" value="HTH_GNTR"/>
    <property type="match status" value="1"/>
</dbReference>
<keyword evidence="2" id="KW-0238">DNA-binding</keyword>
<keyword evidence="6" id="KW-1185">Reference proteome</keyword>
<dbReference type="GO" id="GO:0003700">
    <property type="term" value="F:DNA-binding transcription factor activity"/>
    <property type="evidence" value="ECO:0007669"/>
    <property type="project" value="InterPro"/>
</dbReference>
<dbReference type="PANTHER" id="PTHR38445">
    <property type="entry name" value="HTH-TYPE TRANSCRIPTIONAL REPRESSOR YTRA"/>
    <property type="match status" value="1"/>
</dbReference>
<keyword evidence="3" id="KW-0804">Transcription</keyword>
<dbReference type="InterPro" id="IPR000524">
    <property type="entry name" value="Tscrpt_reg_HTH_GntR"/>
</dbReference>
<evidence type="ECO:0000256" key="1">
    <source>
        <dbReference type="ARBA" id="ARBA00023015"/>
    </source>
</evidence>
<dbReference type="Pfam" id="PF00392">
    <property type="entry name" value="GntR"/>
    <property type="match status" value="1"/>
</dbReference>
<proteinExistence type="predicted"/>
<dbReference type="GO" id="GO:0003677">
    <property type="term" value="F:DNA binding"/>
    <property type="evidence" value="ECO:0007669"/>
    <property type="project" value="UniProtKB-KW"/>
</dbReference>
<evidence type="ECO:0000259" key="4">
    <source>
        <dbReference type="PROSITE" id="PS50949"/>
    </source>
</evidence>